<accession>A0A4U3MIJ9</accession>
<dbReference type="RefSeq" id="WP_137247964.1">
    <property type="nucleotide sequence ID" value="NZ_SZQA01000014.1"/>
</dbReference>
<keyword evidence="3" id="KW-1185">Reference proteome</keyword>
<keyword evidence="1" id="KW-0472">Membrane</keyword>
<name>A0A4U3MIJ9_9ACTN</name>
<dbReference type="AlphaFoldDB" id="A0A4U3MIJ9"/>
<keyword evidence="1" id="KW-1133">Transmembrane helix</keyword>
<evidence type="ECO:0000256" key="1">
    <source>
        <dbReference type="SAM" id="Phobius"/>
    </source>
</evidence>
<keyword evidence="1" id="KW-0812">Transmembrane</keyword>
<dbReference type="SUPFAM" id="SSF82171">
    <property type="entry name" value="DPP6 N-terminal domain-like"/>
    <property type="match status" value="1"/>
</dbReference>
<evidence type="ECO:0000313" key="3">
    <source>
        <dbReference type="Proteomes" id="UP000308705"/>
    </source>
</evidence>
<protein>
    <submittedName>
        <fullName evidence="2">Uncharacterized protein</fullName>
    </submittedName>
</protein>
<proteinExistence type="predicted"/>
<organism evidence="2 3">
    <name type="scientific">Herbidospora galbida</name>
    <dbReference type="NCBI Taxonomy" id="2575442"/>
    <lineage>
        <taxon>Bacteria</taxon>
        <taxon>Bacillati</taxon>
        <taxon>Actinomycetota</taxon>
        <taxon>Actinomycetes</taxon>
        <taxon>Streptosporangiales</taxon>
        <taxon>Streptosporangiaceae</taxon>
        <taxon>Herbidospora</taxon>
    </lineage>
</organism>
<reference evidence="2 3" key="1">
    <citation type="submission" date="2019-04" db="EMBL/GenBank/DDBJ databases">
        <title>Herbidospora sp. NEAU-GS14.nov., a novel actinomycete isolated from soil.</title>
        <authorList>
            <person name="Han L."/>
        </authorList>
    </citation>
    <scope>NUCLEOTIDE SEQUENCE [LARGE SCALE GENOMIC DNA]</scope>
    <source>
        <strain evidence="2 3">NEAU-GS14</strain>
    </source>
</reference>
<gene>
    <name evidence="2" type="ORF">FDA94_16620</name>
</gene>
<feature type="transmembrane region" description="Helical" evidence="1">
    <location>
        <begin position="34"/>
        <end position="54"/>
    </location>
</feature>
<dbReference type="Proteomes" id="UP000308705">
    <property type="component" value="Unassembled WGS sequence"/>
</dbReference>
<dbReference type="Gene3D" id="2.120.10.30">
    <property type="entry name" value="TolB, C-terminal domain"/>
    <property type="match status" value="1"/>
</dbReference>
<dbReference type="InterPro" id="IPR011042">
    <property type="entry name" value="6-blade_b-propeller_TolB-like"/>
</dbReference>
<evidence type="ECO:0000313" key="2">
    <source>
        <dbReference type="EMBL" id="TKK87796.1"/>
    </source>
</evidence>
<sequence length="489" mass="51015">MNDVISRLKDATTAVGDTISEVPPLRLEEARKGFLVPVAAALAVGLAIVGSVVMTRGGLNQTAASTAAPRFIVEVRDQSALIVRGAGDGAELDRVEGVPGWLYNHVQAAPDNRTFYASLSGPVRCASRIVRFTVDGDGRAGALTDVPVRPPARTRISAFAVSGDGTKVAYGAVPCVTDGDDSGYVVVADAESGEDRRLQVRARFGFTSMSTSDDGSKIAYMTLPEGRTVTAREPAVVVAPAPVRSAAPPGMPTPVPSPVPTPLPSAAVSAPPEDPVIVPVPTYTLSEDVLVAPSPGPSGNTVIVVPSLRPSPSGDIVVYPAPTSVPPTLGTLEGVSSCRFVALQENGQIPVDQLRTLDCADSPEIYVLDADEPGAPPRRVVLSGELDGAKVQFYGVRMSPDGTRLIAGVSTGMARLDDPQAAIMAFDPAGREPAEVLYRGRAWLRVLDLAAGGSRILVQSELEIGEVSENAYRKVMDIPGRVMDGVVAW</sequence>
<dbReference type="OrthoDB" id="3509274at2"/>
<dbReference type="EMBL" id="SZQA01000014">
    <property type="protein sequence ID" value="TKK87796.1"/>
    <property type="molecule type" value="Genomic_DNA"/>
</dbReference>
<comment type="caution">
    <text evidence="2">The sequence shown here is derived from an EMBL/GenBank/DDBJ whole genome shotgun (WGS) entry which is preliminary data.</text>
</comment>